<name>A0ABD1HWI0_SALDI</name>
<dbReference type="PANTHER" id="PTHR33103:SF27">
    <property type="entry name" value="OS04G0594700 PROTEIN"/>
    <property type="match status" value="1"/>
</dbReference>
<dbReference type="EMBL" id="JBEAFC010000004">
    <property type="protein sequence ID" value="KAL1560812.1"/>
    <property type="molecule type" value="Genomic_DNA"/>
</dbReference>
<dbReference type="PANTHER" id="PTHR33103">
    <property type="entry name" value="OS01G0153900 PROTEIN"/>
    <property type="match status" value="1"/>
</dbReference>
<keyword evidence="2" id="KW-1185">Reference proteome</keyword>
<accession>A0ABD1HWI0</accession>
<dbReference type="InterPro" id="IPR007750">
    <property type="entry name" value="DUF674"/>
</dbReference>
<gene>
    <name evidence="1" type="ORF">AAHA92_10984</name>
</gene>
<protein>
    <recommendedName>
        <fullName evidence="3">DUF674 family protein</fullName>
    </recommendedName>
</protein>
<evidence type="ECO:0000313" key="1">
    <source>
        <dbReference type="EMBL" id="KAL1560812.1"/>
    </source>
</evidence>
<dbReference type="AlphaFoldDB" id="A0ABD1HWI0"/>
<evidence type="ECO:0008006" key="3">
    <source>
        <dbReference type="Google" id="ProtNLM"/>
    </source>
</evidence>
<evidence type="ECO:0000313" key="2">
    <source>
        <dbReference type="Proteomes" id="UP001567538"/>
    </source>
</evidence>
<dbReference type="Proteomes" id="UP001567538">
    <property type="component" value="Unassembled WGS sequence"/>
</dbReference>
<organism evidence="1 2">
    <name type="scientific">Salvia divinorum</name>
    <name type="common">Maria pastora</name>
    <name type="synonym">Diviner's sage</name>
    <dbReference type="NCBI Taxonomy" id="28513"/>
    <lineage>
        <taxon>Eukaryota</taxon>
        <taxon>Viridiplantae</taxon>
        <taxon>Streptophyta</taxon>
        <taxon>Embryophyta</taxon>
        <taxon>Tracheophyta</taxon>
        <taxon>Spermatophyta</taxon>
        <taxon>Magnoliopsida</taxon>
        <taxon>eudicotyledons</taxon>
        <taxon>Gunneridae</taxon>
        <taxon>Pentapetalae</taxon>
        <taxon>asterids</taxon>
        <taxon>lamiids</taxon>
        <taxon>Lamiales</taxon>
        <taxon>Lamiaceae</taxon>
        <taxon>Nepetoideae</taxon>
        <taxon>Mentheae</taxon>
        <taxon>Salviinae</taxon>
        <taxon>Salvia</taxon>
        <taxon>Salvia subgen. Calosphace</taxon>
    </lineage>
</organism>
<sequence length="463" mass="52011">MSDVSEDFKFTLKVMINKEKNKVLFAESDSHFVDTLLSFMTLPMGRIIKLLDNHYGEKAPAIGSLSSLYHSLAHFDSAHFVTKDAKKILLNPRSSFEDKYRMLKLDFIDCQSTEYLYCFICSHSHEPRGVSIYYDRPYCRMCLNFSSITKKDVLKLDFIDSKGVFISDKACFIISDDLQIFPSATGLFRIMSVLCIADMDEADAIDVTIGLDEILSLLKLSFIIPTPLSFLILNKTSLVLDSGPKTLVSHNEIQENPEYKKMVLKLAIQKSKSKVLYAQAEEDFVEFLFSFFNIPLGGIGHLLAGKTCIKAIDNLQRSIAELIGDKYFKSPDMKMNLMKPNLVHGCVSEKYILPLNQECLPADDSNNIEFLPSTKFPKGQGKYLDGPLAYVVMDDLTVTPLCIHSIVSSLQEKNIPMSDVEEMELQVGLKEALSILKASLTSTSALTDALLNSMPIKHPKREV</sequence>
<dbReference type="Pfam" id="PF05056">
    <property type="entry name" value="DUF674"/>
    <property type="match status" value="1"/>
</dbReference>
<proteinExistence type="predicted"/>
<reference evidence="1 2" key="1">
    <citation type="submission" date="2024-06" db="EMBL/GenBank/DDBJ databases">
        <title>A chromosome level genome sequence of Diviner's sage (Salvia divinorum).</title>
        <authorList>
            <person name="Ford S.A."/>
            <person name="Ro D.-K."/>
            <person name="Ness R.W."/>
            <person name="Phillips M.A."/>
        </authorList>
    </citation>
    <scope>NUCLEOTIDE SEQUENCE [LARGE SCALE GENOMIC DNA]</scope>
    <source>
        <strain evidence="1">SAF-2024a</strain>
        <tissue evidence="1">Leaf</tissue>
    </source>
</reference>
<comment type="caution">
    <text evidence="1">The sequence shown here is derived from an EMBL/GenBank/DDBJ whole genome shotgun (WGS) entry which is preliminary data.</text>
</comment>